<sequence>MADGQRSEQERTEAPTARRREQSRSEGQVARSAELTAAASLLGGAALLASGGAREFARLIESTLHMSASAISSDPMTLMGAVAMLRALTMRFTSTLLPFGGALAAIIVLVHLAQTRGVISMKPLLPKFSNLNPLQGVQRLLQPEALWTLAKSILKLSVLGLVAWRSLDQTRPELAVLSGASPAQVLQVAGHALMRVMMSCGLAYLVLAAADYGIQWWKHERGLRMSRDEIVRENREAEGDPMVRARMQSVARARARQHMLHAVRTADVVVVNPVHIAVALSYDPDEAPAPLVVAMGQRKLAVRIKEIALKANVPVVENVAVARALFATARVGRMVPPVLFGAIAEILAFVYRKRLAAGGALPGLDRSIR</sequence>
<dbReference type="PRINTS" id="PR00950">
    <property type="entry name" value="TYPE3IMSPROT"/>
</dbReference>
<organism evidence="3 4">
    <name type="scientific">Eiseniibacteriota bacterium</name>
    <dbReference type="NCBI Taxonomy" id="2212470"/>
    <lineage>
        <taxon>Bacteria</taxon>
        <taxon>Candidatus Eiseniibacteriota</taxon>
    </lineage>
</organism>
<evidence type="ECO:0000313" key="4">
    <source>
        <dbReference type="Proteomes" id="UP000580839"/>
    </source>
</evidence>
<dbReference type="Proteomes" id="UP000580839">
    <property type="component" value="Unassembled WGS sequence"/>
</dbReference>
<evidence type="ECO:0000313" key="3">
    <source>
        <dbReference type="EMBL" id="NOT33326.1"/>
    </source>
</evidence>
<protein>
    <submittedName>
        <fullName evidence="3">EscU/YscU/HrcU family type III secretion system export apparatus switch protein</fullName>
    </submittedName>
</protein>
<dbReference type="EMBL" id="JABFRW010000041">
    <property type="protein sequence ID" value="NOT33326.1"/>
    <property type="molecule type" value="Genomic_DNA"/>
</dbReference>
<keyword evidence="2" id="KW-0812">Transmembrane</keyword>
<keyword evidence="2" id="KW-0472">Membrane</keyword>
<dbReference type="PANTHER" id="PTHR30531:SF12">
    <property type="entry name" value="FLAGELLAR BIOSYNTHETIC PROTEIN FLHB"/>
    <property type="match status" value="1"/>
</dbReference>
<dbReference type="Gene3D" id="3.40.1690.10">
    <property type="entry name" value="secretion proteins EscU"/>
    <property type="match status" value="1"/>
</dbReference>
<dbReference type="PANTHER" id="PTHR30531">
    <property type="entry name" value="FLAGELLAR BIOSYNTHETIC PROTEIN FLHB"/>
    <property type="match status" value="1"/>
</dbReference>
<dbReference type="InterPro" id="IPR029025">
    <property type="entry name" value="T3SS_substrate_exporter_C"/>
</dbReference>
<feature type="compositionally biased region" description="Basic and acidic residues" evidence="1">
    <location>
        <begin position="1"/>
        <end position="24"/>
    </location>
</feature>
<feature type="transmembrane region" description="Helical" evidence="2">
    <location>
        <begin position="96"/>
        <end position="114"/>
    </location>
</feature>
<dbReference type="GO" id="GO:0009306">
    <property type="term" value="P:protein secretion"/>
    <property type="evidence" value="ECO:0007669"/>
    <property type="project" value="InterPro"/>
</dbReference>
<keyword evidence="2" id="KW-1133">Transmembrane helix</keyword>
<comment type="caution">
    <text evidence="3">The sequence shown here is derived from an EMBL/GenBank/DDBJ whole genome shotgun (WGS) entry which is preliminary data.</text>
</comment>
<accession>A0A849SFR7</accession>
<proteinExistence type="predicted"/>
<feature type="region of interest" description="Disordered" evidence="1">
    <location>
        <begin position="1"/>
        <end position="30"/>
    </location>
</feature>
<dbReference type="SUPFAM" id="SSF160544">
    <property type="entry name" value="EscU C-terminal domain-like"/>
    <property type="match status" value="1"/>
</dbReference>
<gene>
    <name evidence="3" type="ORF">HOP12_04055</name>
</gene>
<evidence type="ECO:0000256" key="2">
    <source>
        <dbReference type="SAM" id="Phobius"/>
    </source>
</evidence>
<name>A0A849SFR7_UNCEI</name>
<dbReference type="GO" id="GO:0005886">
    <property type="term" value="C:plasma membrane"/>
    <property type="evidence" value="ECO:0007669"/>
    <property type="project" value="TreeGrafter"/>
</dbReference>
<reference evidence="3 4" key="1">
    <citation type="submission" date="2020-04" db="EMBL/GenBank/DDBJ databases">
        <title>Metagenomic profiling of ammonia- and methane-oxidizing microorganisms in a Dutch drinking water treatment plant.</title>
        <authorList>
            <person name="Poghosyan L."/>
            <person name="Leucker S."/>
        </authorList>
    </citation>
    <scope>NUCLEOTIDE SEQUENCE [LARGE SCALE GENOMIC DNA]</scope>
    <source>
        <strain evidence="3">S-RSF-IL-03</strain>
    </source>
</reference>
<dbReference type="InterPro" id="IPR006135">
    <property type="entry name" value="T3SS_substrate_exporter"/>
</dbReference>
<dbReference type="Pfam" id="PF01312">
    <property type="entry name" value="Bac_export_2"/>
    <property type="match status" value="1"/>
</dbReference>
<evidence type="ECO:0000256" key="1">
    <source>
        <dbReference type="SAM" id="MobiDB-lite"/>
    </source>
</evidence>
<dbReference type="AlphaFoldDB" id="A0A849SFR7"/>